<dbReference type="AlphaFoldDB" id="A0A3E0G613"/>
<reference evidence="2 3" key="1">
    <citation type="submission" date="2018-08" db="EMBL/GenBank/DDBJ databases">
        <title>Genomic Encyclopedia of Archaeal and Bacterial Type Strains, Phase II (KMG-II): from individual species to whole genera.</title>
        <authorList>
            <person name="Goeker M."/>
        </authorList>
    </citation>
    <scope>NUCLEOTIDE SEQUENCE [LARGE SCALE GENOMIC DNA]</scope>
    <source>
        <strain evidence="2 3">DSM 45791</strain>
    </source>
</reference>
<dbReference type="InterPro" id="IPR003115">
    <property type="entry name" value="ParB_N"/>
</dbReference>
<feature type="domain" description="ParB-like N-terminal" evidence="1">
    <location>
        <begin position="33"/>
        <end position="117"/>
    </location>
</feature>
<dbReference type="Proteomes" id="UP000256269">
    <property type="component" value="Unassembled WGS sequence"/>
</dbReference>
<protein>
    <submittedName>
        <fullName evidence="2">ParB-like nuclease family protein</fullName>
    </submittedName>
</protein>
<evidence type="ECO:0000313" key="3">
    <source>
        <dbReference type="Proteomes" id="UP000256269"/>
    </source>
</evidence>
<organism evidence="2 3">
    <name type="scientific">Kutzneria buriramensis</name>
    <dbReference type="NCBI Taxonomy" id="1045776"/>
    <lineage>
        <taxon>Bacteria</taxon>
        <taxon>Bacillati</taxon>
        <taxon>Actinomycetota</taxon>
        <taxon>Actinomycetes</taxon>
        <taxon>Pseudonocardiales</taxon>
        <taxon>Pseudonocardiaceae</taxon>
        <taxon>Kutzneria</taxon>
    </lineage>
</organism>
<dbReference type="RefSeq" id="WP_246016317.1">
    <property type="nucleotide sequence ID" value="NZ_CP144375.1"/>
</dbReference>
<dbReference type="SMART" id="SM00470">
    <property type="entry name" value="ParB"/>
    <property type="match status" value="1"/>
</dbReference>
<dbReference type="SUPFAM" id="SSF110849">
    <property type="entry name" value="ParB/Sulfiredoxin"/>
    <property type="match status" value="1"/>
</dbReference>
<dbReference type="EMBL" id="QUNO01000037">
    <property type="protein sequence ID" value="REH18163.1"/>
    <property type="molecule type" value="Genomic_DNA"/>
</dbReference>
<evidence type="ECO:0000259" key="1">
    <source>
        <dbReference type="SMART" id="SM00470"/>
    </source>
</evidence>
<dbReference type="InterPro" id="IPR036086">
    <property type="entry name" value="ParB/Sulfiredoxin_sf"/>
</dbReference>
<evidence type="ECO:0000313" key="2">
    <source>
        <dbReference type="EMBL" id="REH18163.1"/>
    </source>
</evidence>
<name>A0A3E0G613_9PSEU</name>
<accession>A0A3E0G613</accession>
<gene>
    <name evidence="2" type="ORF">BCF44_13750</name>
</gene>
<comment type="caution">
    <text evidence="2">The sequence shown here is derived from an EMBL/GenBank/DDBJ whole genome shotgun (WGS) entry which is preliminary data.</text>
</comment>
<dbReference type="Gene3D" id="3.90.1530.10">
    <property type="entry name" value="Conserved hypothetical protein from pyrococcus furiosus pfu- 392566-001, ParB domain"/>
    <property type="match status" value="1"/>
</dbReference>
<sequence length="335" mass="36496">MNRFDSTVSAADAAEPDDHRLRAAAYLDRTDVVLVPVGALLPPDSPRLDGESEEHARVLAESQADLPPIFVQRGTMRVIDGAHRLRAAMLRGEREIGVCFYDGDDEDAFVLAVESNIAHGLPLSLADRTAAAARIIAARPQWSDRAIARSTGLAPNTVAGIRRRATAQSAQLHARVGRDGRSRPVNGASGRKLAGELIAVNPEASLREIAKVAGISVGTARDVRDRVRRGEDVLPPRQRSLENRGAVEVNGRKPTGERTSTLQNLRRDPSLRFTEAGRFLLRLLEVNKAGVESRERLVDTVPPHCASAVLELARDYAADWQEFASLLERRLRASA</sequence>
<proteinExistence type="predicted"/>
<keyword evidence="3" id="KW-1185">Reference proteome</keyword>